<dbReference type="AlphaFoldDB" id="A0A8T0QPJ3"/>
<evidence type="ECO:0000259" key="6">
    <source>
        <dbReference type="PROSITE" id="PS50127"/>
    </source>
</evidence>
<evidence type="ECO:0000256" key="4">
    <source>
        <dbReference type="RuleBase" id="RU362109"/>
    </source>
</evidence>
<dbReference type="PANTHER" id="PTHR24067">
    <property type="entry name" value="UBIQUITIN-CONJUGATING ENZYME E2"/>
    <property type="match status" value="1"/>
</dbReference>
<dbReference type="SUPFAM" id="SSF54495">
    <property type="entry name" value="UBC-like"/>
    <property type="match status" value="1"/>
</dbReference>
<dbReference type="Proteomes" id="UP000823388">
    <property type="component" value="Chromosome 7K"/>
</dbReference>
<dbReference type="SMART" id="SM00212">
    <property type="entry name" value="UBCc"/>
    <property type="match status" value="1"/>
</dbReference>
<evidence type="ECO:0000256" key="5">
    <source>
        <dbReference type="SAM" id="MobiDB-lite"/>
    </source>
</evidence>
<evidence type="ECO:0000313" key="7">
    <source>
        <dbReference type="EMBL" id="KAG2574604.1"/>
    </source>
</evidence>
<feature type="region of interest" description="Disordered" evidence="5">
    <location>
        <begin position="172"/>
        <end position="201"/>
    </location>
</feature>
<evidence type="ECO:0000313" key="8">
    <source>
        <dbReference type="Proteomes" id="UP000823388"/>
    </source>
</evidence>
<organism evidence="7 8">
    <name type="scientific">Panicum virgatum</name>
    <name type="common">Blackwell switchgrass</name>
    <dbReference type="NCBI Taxonomy" id="38727"/>
    <lineage>
        <taxon>Eukaryota</taxon>
        <taxon>Viridiplantae</taxon>
        <taxon>Streptophyta</taxon>
        <taxon>Embryophyta</taxon>
        <taxon>Tracheophyta</taxon>
        <taxon>Spermatophyta</taxon>
        <taxon>Magnoliopsida</taxon>
        <taxon>Liliopsida</taxon>
        <taxon>Poales</taxon>
        <taxon>Poaceae</taxon>
        <taxon>PACMAD clade</taxon>
        <taxon>Panicoideae</taxon>
        <taxon>Panicodae</taxon>
        <taxon>Paniceae</taxon>
        <taxon>Panicinae</taxon>
        <taxon>Panicum</taxon>
        <taxon>Panicum sect. Hiantes</taxon>
    </lineage>
</organism>
<keyword evidence="1" id="KW-0808">Transferase</keyword>
<dbReference type="PROSITE" id="PS50127">
    <property type="entry name" value="UBC_2"/>
    <property type="match status" value="1"/>
</dbReference>
<protein>
    <recommendedName>
        <fullName evidence="6">UBC core domain-containing protein</fullName>
    </recommendedName>
</protein>
<dbReference type="InterPro" id="IPR016135">
    <property type="entry name" value="UBQ-conjugating_enzyme/RWD"/>
</dbReference>
<sequence>MVPGGGALHLRRAATGARPDKSRPWTTRLERELEGLWADTPEWCVPGADATGRLRWQVVVVGPEGSPYDGGVFTVRVELPRDYPFKAPKVTFATKVYHPNVDPRTGLVCLDFLTDKNWWTPVWTVDKILLVVVSLLHEPVMDGGAINREAAYLYKRKRLVYEEIARATTWQHASASAAPRDEPSSSSEKERRPSSSRGFSQLWHRLMRRMASLRTSG</sequence>
<feature type="active site" description="Glycyl thioester intermediate" evidence="3">
    <location>
        <position position="109"/>
    </location>
</feature>
<gene>
    <name evidence="7" type="ORF">PVAP13_7KG344700</name>
</gene>
<dbReference type="CDD" id="cd00195">
    <property type="entry name" value="UBCc_UEV"/>
    <property type="match status" value="1"/>
</dbReference>
<dbReference type="GO" id="GO:0016740">
    <property type="term" value="F:transferase activity"/>
    <property type="evidence" value="ECO:0007669"/>
    <property type="project" value="UniProtKB-KW"/>
</dbReference>
<dbReference type="OrthoDB" id="7851174at2759"/>
<keyword evidence="4" id="KW-0547">Nucleotide-binding</keyword>
<reference evidence="7" key="1">
    <citation type="submission" date="2020-05" db="EMBL/GenBank/DDBJ databases">
        <title>WGS assembly of Panicum virgatum.</title>
        <authorList>
            <person name="Lovell J.T."/>
            <person name="Jenkins J."/>
            <person name="Shu S."/>
            <person name="Juenger T.E."/>
            <person name="Schmutz J."/>
        </authorList>
    </citation>
    <scope>NUCLEOTIDE SEQUENCE</scope>
    <source>
        <strain evidence="7">AP13</strain>
    </source>
</reference>
<dbReference type="InterPro" id="IPR023313">
    <property type="entry name" value="UBQ-conjugating_AS"/>
</dbReference>
<evidence type="ECO:0000256" key="1">
    <source>
        <dbReference type="ARBA" id="ARBA00022679"/>
    </source>
</evidence>
<keyword evidence="4" id="KW-0067">ATP-binding</keyword>
<dbReference type="Pfam" id="PF00179">
    <property type="entry name" value="UQ_con"/>
    <property type="match status" value="1"/>
</dbReference>
<comment type="similarity">
    <text evidence="4">Belongs to the ubiquitin-conjugating enzyme family.</text>
</comment>
<evidence type="ECO:0000256" key="3">
    <source>
        <dbReference type="PROSITE-ProRule" id="PRU10133"/>
    </source>
</evidence>
<dbReference type="Gene3D" id="3.10.110.10">
    <property type="entry name" value="Ubiquitin Conjugating Enzyme"/>
    <property type="match status" value="1"/>
</dbReference>
<feature type="region of interest" description="Disordered" evidence="5">
    <location>
        <begin position="1"/>
        <end position="25"/>
    </location>
</feature>
<keyword evidence="2 4" id="KW-0833">Ubl conjugation pathway</keyword>
<dbReference type="PROSITE" id="PS00183">
    <property type="entry name" value="UBC_1"/>
    <property type="match status" value="1"/>
</dbReference>
<dbReference type="GO" id="GO:0005524">
    <property type="term" value="F:ATP binding"/>
    <property type="evidence" value="ECO:0007669"/>
    <property type="project" value="UniProtKB-UniRule"/>
</dbReference>
<dbReference type="InterPro" id="IPR000608">
    <property type="entry name" value="UBC"/>
</dbReference>
<dbReference type="EMBL" id="CM029049">
    <property type="protein sequence ID" value="KAG2574604.1"/>
    <property type="molecule type" value="Genomic_DNA"/>
</dbReference>
<proteinExistence type="inferred from homology"/>
<accession>A0A8T0QPJ3</accession>
<dbReference type="InterPro" id="IPR050113">
    <property type="entry name" value="Ub_conjugating_enzyme"/>
</dbReference>
<evidence type="ECO:0000256" key="2">
    <source>
        <dbReference type="ARBA" id="ARBA00022786"/>
    </source>
</evidence>
<comment type="caution">
    <text evidence="7">The sequence shown here is derived from an EMBL/GenBank/DDBJ whole genome shotgun (WGS) entry which is preliminary data.</text>
</comment>
<dbReference type="EMBL" id="CM029049">
    <property type="protein sequence ID" value="KAG2574603.1"/>
    <property type="molecule type" value="Genomic_DNA"/>
</dbReference>
<feature type="compositionally biased region" description="Basic and acidic residues" evidence="5">
    <location>
        <begin position="179"/>
        <end position="193"/>
    </location>
</feature>
<keyword evidence="8" id="KW-1185">Reference proteome</keyword>
<feature type="domain" description="UBC core" evidence="6">
    <location>
        <begin position="24"/>
        <end position="174"/>
    </location>
</feature>
<name>A0A8T0QPJ3_PANVG</name>